<dbReference type="PANTHER" id="PTHR33164">
    <property type="entry name" value="TRANSCRIPTIONAL REGULATOR, MARR FAMILY"/>
    <property type="match status" value="1"/>
</dbReference>
<accession>A0ABT0UKK0</accession>
<dbReference type="Pfam" id="PF01047">
    <property type="entry name" value="MarR"/>
    <property type="match status" value="1"/>
</dbReference>
<comment type="caution">
    <text evidence="5">The sequence shown here is derived from an EMBL/GenBank/DDBJ whole genome shotgun (WGS) entry which is preliminary data.</text>
</comment>
<dbReference type="EMBL" id="JAMQAW010000008">
    <property type="protein sequence ID" value="MCM2388625.1"/>
    <property type="molecule type" value="Genomic_DNA"/>
</dbReference>
<dbReference type="InterPro" id="IPR036390">
    <property type="entry name" value="WH_DNA-bd_sf"/>
</dbReference>
<evidence type="ECO:0000313" key="5">
    <source>
        <dbReference type="EMBL" id="MCM2388625.1"/>
    </source>
</evidence>
<dbReference type="InterPro" id="IPR039422">
    <property type="entry name" value="MarR/SlyA-like"/>
</dbReference>
<name>A0ABT0UKK0_9ACTN</name>
<gene>
    <name evidence="5" type="ORF">NBG84_10005</name>
</gene>
<keyword evidence="3" id="KW-0804">Transcription</keyword>
<dbReference type="InterPro" id="IPR000835">
    <property type="entry name" value="HTH_MarR-typ"/>
</dbReference>
<proteinExistence type="predicted"/>
<feature type="domain" description="HTH marR-type" evidence="4">
    <location>
        <begin position="10"/>
        <end position="140"/>
    </location>
</feature>
<evidence type="ECO:0000256" key="2">
    <source>
        <dbReference type="ARBA" id="ARBA00023125"/>
    </source>
</evidence>
<sequence>MAPPRSDPLTREVVDLIGTIVARYNSEYEQAAAQHALTGAQAKVLGLLTAEALPMRRIAEKLTCEPSNVTGIVDRLEARGLVERRSDPQDRRVKLAVPTEEGASTARRLRDSLEFAGEPLAQLSDDERRVLRDLLKRVLGAERPG</sequence>
<dbReference type="SUPFAM" id="SSF46785">
    <property type="entry name" value="Winged helix' DNA-binding domain"/>
    <property type="match status" value="1"/>
</dbReference>
<evidence type="ECO:0000313" key="6">
    <source>
        <dbReference type="Proteomes" id="UP001431429"/>
    </source>
</evidence>
<evidence type="ECO:0000256" key="1">
    <source>
        <dbReference type="ARBA" id="ARBA00023015"/>
    </source>
</evidence>
<keyword evidence="2" id="KW-0238">DNA-binding</keyword>
<dbReference type="PROSITE" id="PS01117">
    <property type="entry name" value="HTH_MARR_1"/>
    <property type="match status" value="1"/>
</dbReference>
<reference evidence="5" key="1">
    <citation type="submission" date="2022-06" db="EMBL/GenBank/DDBJ databases">
        <title>Genome public.</title>
        <authorList>
            <person name="Sun Q."/>
        </authorList>
    </citation>
    <scope>NUCLEOTIDE SEQUENCE</scope>
    <source>
        <strain evidence="5">CWNU-1</strain>
    </source>
</reference>
<evidence type="ECO:0000259" key="4">
    <source>
        <dbReference type="PROSITE" id="PS50995"/>
    </source>
</evidence>
<dbReference type="SMART" id="SM00347">
    <property type="entry name" value="HTH_MARR"/>
    <property type="match status" value="1"/>
</dbReference>
<keyword evidence="6" id="KW-1185">Reference proteome</keyword>
<evidence type="ECO:0000256" key="3">
    <source>
        <dbReference type="ARBA" id="ARBA00023163"/>
    </source>
</evidence>
<dbReference type="PANTHER" id="PTHR33164:SF99">
    <property type="entry name" value="MARR FAMILY REGULATORY PROTEIN"/>
    <property type="match status" value="1"/>
</dbReference>
<dbReference type="Gene3D" id="1.10.10.10">
    <property type="entry name" value="Winged helix-like DNA-binding domain superfamily/Winged helix DNA-binding domain"/>
    <property type="match status" value="1"/>
</dbReference>
<dbReference type="RefSeq" id="WP_250918970.1">
    <property type="nucleotide sequence ID" value="NZ_JAMQAW010000008.1"/>
</dbReference>
<dbReference type="Proteomes" id="UP001431429">
    <property type="component" value="Unassembled WGS sequence"/>
</dbReference>
<protein>
    <submittedName>
        <fullName evidence="5">MarR family transcriptional regulator</fullName>
    </submittedName>
</protein>
<dbReference type="PRINTS" id="PR00598">
    <property type="entry name" value="HTHMARR"/>
</dbReference>
<dbReference type="InterPro" id="IPR036388">
    <property type="entry name" value="WH-like_DNA-bd_sf"/>
</dbReference>
<organism evidence="5 6">
    <name type="scientific">Streptomyces albipurpureus</name>
    <dbReference type="NCBI Taxonomy" id="2897419"/>
    <lineage>
        <taxon>Bacteria</taxon>
        <taxon>Bacillati</taxon>
        <taxon>Actinomycetota</taxon>
        <taxon>Actinomycetes</taxon>
        <taxon>Kitasatosporales</taxon>
        <taxon>Streptomycetaceae</taxon>
        <taxon>Streptomyces</taxon>
    </lineage>
</organism>
<dbReference type="PROSITE" id="PS50995">
    <property type="entry name" value="HTH_MARR_2"/>
    <property type="match status" value="1"/>
</dbReference>
<dbReference type="InterPro" id="IPR023187">
    <property type="entry name" value="Tscrpt_reg_MarR-type_CS"/>
</dbReference>
<keyword evidence="1" id="KW-0805">Transcription regulation</keyword>